<keyword evidence="2" id="KW-1185">Reference proteome</keyword>
<evidence type="ECO:0008006" key="3">
    <source>
        <dbReference type="Google" id="ProtNLM"/>
    </source>
</evidence>
<organism evidence="1 2">
    <name type="scientific">Mytilus coruscus</name>
    <name type="common">Sea mussel</name>
    <dbReference type="NCBI Taxonomy" id="42192"/>
    <lineage>
        <taxon>Eukaryota</taxon>
        <taxon>Metazoa</taxon>
        <taxon>Spiralia</taxon>
        <taxon>Lophotrochozoa</taxon>
        <taxon>Mollusca</taxon>
        <taxon>Bivalvia</taxon>
        <taxon>Autobranchia</taxon>
        <taxon>Pteriomorphia</taxon>
        <taxon>Mytilida</taxon>
        <taxon>Mytiloidea</taxon>
        <taxon>Mytilidae</taxon>
        <taxon>Mytilinae</taxon>
        <taxon>Mytilus</taxon>
    </lineage>
</organism>
<dbReference type="Proteomes" id="UP000507470">
    <property type="component" value="Unassembled WGS sequence"/>
</dbReference>
<accession>A0A6J8ED25</accession>
<reference evidence="1 2" key="1">
    <citation type="submission" date="2020-06" db="EMBL/GenBank/DDBJ databases">
        <authorList>
            <person name="Li R."/>
            <person name="Bekaert M."/>
        </authorList>
    </citation>
    <scope>NUCLEOTIDE SEQUENCE [LARGE SCALE GENOMIC DNA]</scope>
    <source>
        <strain evidence="2">wild</strain>
    </source>
</reference>
<proteinExistence type="predicted"/>
<evidence type="ECO:0000313" key="1">
    <source>
        <dbReference type="EMBL" id="CAC5417863.1"/>
    </source>
</evidence>
<sequence length="198" mass="22468">MSTEQINTKEKKTIRGGRIRDIEDCLIQYISEGKLDCVDVIVVHMGTNNVSDGDSVHAIIDDYRNLICTVRQSLPRTELVISSILPRPTHYQANQELVIPYQFTDDSPAEWRTLDEEANNTVLNHIDTQKGRRGLKLAGCMSSMQFRSKKEYLTAIANEMEDSDESSDDEVQYSEILQHPTLSCLPCISKWDPAFDLS</sequence>
<dbReference type="AlphaFoldDB" id="A0A6J8ED25"/>
<protein>
    <recommendedName>
        <fullName evidence="3">SGNH hydrolase-type esterase domain-containing protein</fullName>
    </recommendedName>
</protein>
<dbReference type="InterPro" id="IPR036514">
    <property type="entry name" value="SGNH_hydro_sf"/>
</dbReference>
<dbReference type="Gene3D" id="3.40.50.1110">
    <property type="entry name" value="SGNH hydrolase"/>
    <property type="match status" value="1"/>
</dbReference>
<name>A0A6J8ED25_MYTCO</name>
<gene>
    <name evidence="1" type="ORF">MCOR_50341</name>
</gene>
<dbReference type="SUPFAM" id="SSF52266">
    <property type="entry name" value="SGNH hydrolase"/>
    <property type="match status" value="1"/>
</dbReference>
<dbReference type="EMBL" id="CACVKT020008819">
    <property type="protein sequence ID" value="CAC5417863.1"/>
    <property type="molecule type" value="Genomic_DNA"/>
</dbReference>
<evidence type="ECO:0000313" key="2">
    <source>
        <dbReference type="Proteomes" id="UP000507470"/>
    </source>
</evidence>
<dbReference type="OrthoDB" id="2119228at2759"/>